<reference evidence="2" key="1">
    <citation type="submission" date="2015-06" db="EMBL/GenBank/DDBJ databases">
        <title>Expansion of signal transduction pathways in fungi by whole-genome duplication.</title>
        <authorList>
            <consortium name="DOE Joint Genome Institute"/>
            <person name="Corrochano L.M."/>
            <person name="Kuo A."/>
            <person name="Marcet-Houben M."/>
            <person name="Polaino S."/>
            <person name="Salamov A."/>
            <person name="Villalobos J.M."/>
            <person name="Alvarez M.I."/>
            <person name="Avalos J."/>
            <person name="Benito E.P."/>
            <person name="Benoit I."/>
            <person name="Burger G."/>
            <person name="Camino L.P."/>
            <person name="Canovas D."/>
            <person name="Cerda-Olmedo E."/>
            <person name="Cheng J.-F."/>
            <person name="Dominguez A."/>
            <person name="Elias M."/>
            <person name="Eslava A.P."/>
            <person name="Glaser F."/>
            <person name="Grimwood J."/>
            <person name="Gutierrez G."/>
            <person name="Heitman J."/>
            <person name="Henrissat B."/>
            <person name="Iturriaga E.A."/>
            <person name="Lang B.F."/>
            <person name="Lavin J.L."/>
            <person name="Lee S."/>
            <person name="Li W."/>
            <person name="Lindquist E."/>
            <person name="Lopez-Garcia S."/>
            <person name="Luque E.M."/>
            <person name="Marcos A.T."/>
            <person name="Martin J."/>
            <person name="McCluskey K."/>
            <person name="Medina H.R."/>
            <person name="Miralles-Duran A."/>
            <person name="Miyazaki A."/>
            <person name="Munoz-Torres E."/>
            <person name="Oguiza J.A."/>
            <person name="Ohm R."/>
            <person name="Olmedo M."/>
            <person name="Orejas M."/>
            <person name="Ortiz-Castellanos L."/>
            <person name="Pisabarro A.G."/>
            <person name="Rodriguez-Romero J."/>
            <person name="Ruiz-Herrera J."/>
            <person name="Ruiz-Vazquez R."/>
            <person name="Sanz C."/>
            <person name="Schackwitz W."/>
            <person name="Schmutz J."/>
            <person name="Shahriari M."/>
            <person name="Shelest E."/>
            <person name="Silva-Franco F."/>
            <person name="Soanes D."/>
            <person name="Syed K."/>
            <person name="Tagua V.G."/>
            <person name="Talbot N.J."/>
            <person name="Thon M."/>
            <person name="De vries R.P."/>
            <person name="Wiebenga A."/>
            <person name="Yadav J.S."/>
            <person name="Braun E.L."/>
            <person name="Baker S."/>
            <person name="Garre V."/>
            <person name="Horwitz B."/>
            <person name="Torres-Martinez S."/>
            <person name="Idnurm A."/>
            <person name="Herrera-Estrella A."/>
            <person name="Gabaldon T."/>
            <person name="Grigoriev I.V."/>
        </authorList>
    </citation>
    <scope>NUCLEOTIDE SEQUENCE [LARGE SCALE GENOMIC DNA]</scope>
    <source>
        <strain evidence="2">NRRL 1555(-)</strain>
    </source>
</reference>
<evidence type="ECO:0000313" key="1">
    <source>
        <dbReference type="EMBL" id="OAD74281.1"/>
    </source>
</evidence>
<dbReference type="RefSeq" id="XP_018292321.1">
    <property type="nucleotide sequence ID" value="XM_018435694.1"/>
</dbReference>
<dbReference type="InParanoid" id="A0A163ALA3"/>
<dbReference type="VEuPathDB" id="FungiDB:PHYBLDRAFT_167700"/>
<gene>
    <name evidence="1" type="ORF">PHYBLDRAFT_167700</name>
</gene>
<protein>
    <submittedName>
        <fullName evidence="1">Uncharacterized protein</fullName>
    </submittedName>
</protein>
<dbReference type="EMBL" id="KV440979">
    <property type="protein sequence ID" value="OAD74281.1"/>
    <property type="molecule type" value="Genomic_DNA"/>
</dbReference>
<evidence type="ECO:0000313" key="2">
    <source>
        <dbReference type="Proteomes" id="UP000077315"/>
    </source>
</evidence>
<accession>A0A163ALA3</accession>
<proteinExistence type="predicted"/>
<keyword evidence="2" id="KW-1185">Reference proteome</keyword>
<organism evidence="1 2">
    <name type="scientific">Phycomyces blakesleeanus (strain ATCC 8743b / DSM 1359 / FGSC 10004 / NBRC 33097 / NRRL 1555)</name>
    <dbReference type="NCBI Taxonomy" id="763407"/>
    <lineage>
        <taxon>Eukaryota</taxon>
        <taxon>Fungi</taxon>
        <taxon>Fungi incertae sedis</taxon>
        <taxon>Mucoromycota</taxon>
        <taxon>Mucoromycotina</taxon>
        <taxon>Mucoromycetes</taxon>
        <taxon>Mucorales</taxon>
        <taxon>Phycomycetaceae</taxon>
        <taxon>Phycomyces</taxon>
    </lineage>
</organism>
<name>A0A163ALA3_PHYB8</name>
<dbReference type="Proteomes" id="UP000077315">
    <property type="component" value="Unassembled WGS sequence"/>
</dbReference>
<dbReference type="AlphaFoldDB" id="A0A163ALA3"/>
<dbReference type="GeneID" id="28996600"/>
<sequence length="178" mass="20876">MHTLLMMYLTVDRLIPANNEIYIFIEKVEYGISLLQFALMFKYPKKAGDFVVELQILFDSFYLSNDDQRILSYKSSKRCLKGASHVLVLQYTFYQDLFNRVSTWIGYLLVKILSSEAATKPTFQIYYTSNSLKRLTWIIQLNNTKLAGDKITLEQNTTVYIVLYTISMCRKLSRDQRT</sequence>